<dbReference type="STRING" id="1450535.A0A317VU83"/>
<proteinExistence type="predicted"/>
<evidence type="ECO:0000259" key="5">
    <source>
        <dbReference type="SMART" id="SM00906"/>
    </source>
</evidence>
<feature type="domain" description="Xylanolytic transcriptional activator regulatory" evidence="5">
    <location>
        <begin position="418"/>
        <end position="491"/>
    </location>
</feature>
<dbReference type="InterPro" id="IPR050613">
    <property type="entry name" value="Sec_Metabolite_Reg"/>
</dbReference>
<dbReference type="RefSeq" id="XP_025464325.1">
    <property type="nucleotide sequence ID" value="XM_025606124.1"/>
</dbReference>
<dbReference type="GO" id="GO:0003677">
    <property type="term" value="F:DNA binding"/>
    <property type="evidence" value="ECO:0007669"/>
    <property type="project" value="InterPro"/>
</dbReference>
<dbReference type="AlphaFoldDB" id="A0A317VU83"/>
<sequence length="840" mass="93864">MGDGRWMEYRNTSKLPQAIVDVSYQGCQPSSMDAREPYRVSPAYPSPQQYQISRKVENHEASRPTNNPRIAVPAQERTTILLRELSSIQISMRSCYPTLRSVCATEANGDLYLCPIASRQIISLRLRLRLRLRPPKNPAAIKRPTTPKSRPTTRKCNLPETPCVETAIVSPDWPQEVLSLEGPFSSSWLEDPISKPTSTSWGSIFSEFNIDVEPEFTILGPTAPGLAPTWKDPDLLQHATTVLTQIPPRAMCEGALEHALKYPDFGCHEPYLRMLHDGWWETFEGYLEAPDPGLWNSLEPVIEQLSASTVNRATTTTTQPPYFDPAEWLQMWTGFNTTWDSLAYLLSAYGSACASLPSSHPLLAGEEKSRVCRALGKVIKACLAICESQEVFSVDLINAHASMVLLQNSYDGDDSKQNYTNVGHLARLVTDMGLHLGSSFPGGCFIQEQLEHKAFHRAFTMDKSISTSCGRPPQLTRRFNQCPLPLELSDEQLLLPGDELEVVLGLLDPEGWSTGECSYPVSYLRALSLLGRHREEILELAMGPSSGALEYLQRYVLTHLSSLGGYIWNRGLADPNRDIVNRLQATYTSLPLRLQYDANHHTHLAPFDLLNTVFLHLEYHKNIFLLYRLSRTVPLSQNRPLLSSAKAIINAVTMLYTYRDRLGEMFLFFPWAVMFYGTPAAAILAIELLIRPPPWASTGPNFHPRSEIIQELSVFISCLMSIPTAEGNHAPCRRVASTLRKILDQVLEPVMSTTSSGSNCCSSSSSTTTPGTDVDSAIGLDIDWQVFVTGPCDPDYTQWLDVRTWMDMDMDMDLSIPLDLDHHGLDAIASEACFDDLIYT</sequence>
<evidence type="ECO:0000256" key="4">
    <source>
        <dbReference type="ARBA" id="ARBA00023242"/>
    </source>
</evidence>
<dbReference type="GeneID" id="37108267"/>
<protein>
    <recommendedName>
        <fullName evidence="5">Xylanolytic transcriptional activator regulatory domain-containing protein</fullName>
    </recommendedName>
</protein>
<reference evidence="6 7" key="1">
    <citation type="submission" date="2016-12" db="EMBL/GenBank/DDBJ databases">
        <title>The genomes of Aspergillus section Nigri reveals drivers in fungal speciation.</title>
        <authorList>
            <consortium name="DOE Joint Genome Institute"/>
            <person name="Vesth T.C."/>
            <person name="Nybo J."/>
            <person name="Theobald S."/>
            <person name="Brandl J."/>
            <person name="Frisvad J.C."/>
            <person name="Nielsen K.F."/>
            <person name="Lyhne E.K."/>
            <person name="Kogle M.E."/>
            <person name="Kuo A."/>
            <person name="Riley R."/>
            <person name="Clum A."/>
            <person name="Nolan M."/>
            <person name="Lipzen A."/>
            <person name="Salamov A."/>
            <person name="Henrissat B."/>
            <person name="Wiebenga A."/>
            <person name="De Vries R.P."/>
            <person name="Grigoriev I.V."/>
            <person name="Mortensen U.H."/>
            <person name="Andersen M.R."/>
            <person name="Baker S.E."/>
        </authorList>
    </citation>
    <scope>NUCLEOTIDE SEQUENCE [LARGE SCALE GENOMIC DNA]</scope>
    <source>
        <strain evidence="6 7">CBS 115572</strain>
    </source>
</reference>
<evidence type="ECO:0000256" key="2">
    <source>
        <dbReference type="ARBA" id="ARBA00023015"/>
    </source>
</evidence>
<dbReference type="OrthoDB" id="429143at2759"/>
<dbReference type="GO" id="GO:0008270">
    <property type="term" value="F:zinc ion binding"/>
    <property type="evidence" value="ECO:0007669"/>
    <property type="project" value="InterPro"/>
</dbReference>
<dbReference type="Proteomes" id="UP000246702">
    <property type="component" value="Unassembled WGS sequence"/>
</dbReference>
<keyword evidence="4" id="KW-0539">Nucleus</keyword>
<dbReference type="InterPro" id="IPR007219">
    <property type="entry name" value="XnlR_reg_dom"/>
</dbReference>
<evidence type="ECO:0000256" key="1">
    <source>
        <dbReference type="ARBA" id="ARBA00004123"/>
    </source>
</evidence>
<dbReference type="SMART" id="SM00906">
    <property type="entry name" value="Fungal_trans"/>
    <property type="match status" value="1"/>
</dbReference>
<dbReference type="CDD" id="cd12148">
    <property type="entry name" value="fungal_TF_MHR"/>
    <property type="match status" value="1"/>
</dbReference>
<keyword evidence="7" id="KW-1185">Reference proteome</keyword>
<evidence type="ECO:0000313" key="6">
    <source>
        <dbReference type="EMBL" id="PWY76512.1"/>
    </source>
</evidence>
<dbReference type="GO" id="GO:0005634">
    <property type="term" value="C:nucleus"/>
    <property type="evidence" value="ECO:0007669"/>
    <property type="project" value="UniProtKB-SubCell"/>
</dbReference>
<dbReference type="EMBL" id="MSFK01000027">
    <property type="protein sequence ID" value="PWY76512.1"/>
    <property type="molecule type" value="Genomic_DNA"/>
</dbReference>
<comment type="caution">
    <text evidence="6">The sequence shown here is derived from an EMBL/GenBank/DDBJ whole genome shotgun (WGS) entry which is preliminary data.</text>
</comment>
<accession>A0A317VU83</accession>
<evidence type="ECO:0000256" key="3">
    <source>
        <dbReference type="ARBA" id="ARBA00023163"/>
    </source>
</evidence>
<keyword evidence="3" id="KW-0804">Transcription</keyword>
<name>A0A317VU83_9EURO</name>
<comment type="subcellular location">
    <subcellularLocation>
        <location evidence="1">Nucleus</location>
    </subcellularLocation>
</comment>
<gene>
    <name evidence="6" type="ORF">BO94DRAFT_206838</name>
</gene>
<evidence type="ECO:0000313" key="7">
    <source>
        <dbReference type="Proteomes" id="UP000246702"/>
    </source>
</evidence>
<organism evidence="6 7">
    <name type="scientific">Aspergillus sclerotioniger CBS 115572</name>
    <dbReference type="NCBI Taxonomy" id="1450535"/>
    <lineage>
        <taxon>Eukaryota</taxon>
        <taxon>Fungi</taxon>
        <taxon>Dikarya</taxon>
        <taxon>Ascomycota</taxon>
        <taxon>Pezizomycotina</taxon>
        <taxon>Eurotiomycetes</taxon>
        <taxon>Eurotiomycetidae</taxon>
        <taxon>Eurotiales</taxon>
        <taxon>Aspergillaceae</taxon>
        <taxon>Aspergillus</taxon>
        <taxon>Aspergillus subgen. Circumdati</taxon>
    </lineage>
</organism>
<keyword evidence="2" id="KW-0805">Transcription regulation</keyword>
<dbReference type="GO" id="GO:0006351">
    <property type="term" value="P:DNA-templated transcription"/>
    <property type="evidence" value="ECO:0007669"/>
    <property type="project" value="InterPro"/>
</dbReference>
<dbReference type="PANTHER" id="PTHR31001">
    <property type="entry name" value="UNCHARACTERIZED TRANSCRIPTIONAL REGULATORY PROTEIN"/>
    <property type="match status" value="1"/>
</dbReference>
<dbReference type="PANTHER" id="PTHR31001:SF40">
    <property type="entry name" value="ZN(II)2CYS6 TRANSCRIPTION FACTOR (EUROFUNG)"/>
    <property type="match status" value="1"/>
</dbReference>
<dbReference type="Pfam" id="PF04082">
    <property type="entry name" value="Fungal_trans"/>
    <property type="match status" value="1"/>
</dbReference>